<keyword evidence="1 3" id="KW-0560">Oxidoreductase</keyword>
<evidence type="ECO:0000256" key="1">
    <source>
        <dbReference type="ARBA" id="ARBA00023002"/>
    </source>
</evidence>
<dbReference type="InterPro" id="IPR013107">
    <property type="entry name" value="Acyl-CoA_DH_C"/>
</dbReference>
<dbReference type="InterPro" id="IPR009100">
    <property type="entry name" value="AcylCoA_DH/oxidase_NM_dom_sf"/>
</dbReference>
<dbReference type="PANTHER" id="PTHR48083">
    <property type="entry name" value="MEDIUM-CHAIN SPECIFIC ACYL-COA DEHYDROGENASE, MITOCHONDRIAL-RELATED"/>
    <property type="match status" value="1"/>
</dbReference>
<dbReference type="SUPFAM" id="SSF47203">
    <property type="entry name" value="Acyl-CoA dehydrogenase C-terminal domain-like"/>
    <property type="match status" value="1"/>
</dbReference>
<dbReference type="PANTHER" id="PTHR48083:SF5">
    <property type="entry name" value="NRGC PROTEIN"/>
    <property type="match status" value="1"/>
</dbReference>
<dbReference type="EMBL" id="MLJW01005927">
    <property type="protein sequence ID" value="OIQ67436.1"/>
    <property type="molecule type" value="Genomic_DNA"/>
</dbReference>
<dbReference type="GO" id="GO:0005737">
    <property type="term" value="C:cytoplasm"/>
    <property type="evidence" value="ECO:0007669"/>
    <property type="project" value="TreeGrafter"/>
</dbReference>
<dbReference type="InterPro" id="IPR036250">
    <property type="entry name" value="AcylCo_DH-like_C"/>
</dbReference>
<dbReference type="GO" id="GO:0003995">
    <property type="term" value="F:acyl-CoA dehydrogenase activity"/>
    <property type="evidence" value="ECO:0007669"/>
    <property type="project" value="TreeGrafter"/>
</dbReference>
<accession>A0A1J5PIR8</accession>
<dbReference type="Gene3D" id="2.40.110.10">
    <property type="entry name" value="Butyryl-CoA Dehydrogenase, subunit A, domain 2"/>
    <property type="match status" value="1"/>
</dbReference>
<protein>
    <submittedName>
        <fullName evidence="3">Flavin-dependent monooxygenase, oxygenase subunit HsaA</fullName>
        <ecNumber evidence="3">1.14.14.12</ecNumber>
    </submittedName>
</protein>
<dbReference type="EC" id="1.14.14.12" evidence="3"/>
<dbReference type="Pfam" id="PF08028">
    <property type="entry name" value="Acyl-CoA_dh_2"/>
    <property type="match status" value="1"/>
</dbReference>
<name>A0A1J5PIR8_9ZZZZ</name>
<proteinExistence type="predicted"/>
<sequence length="273" mass="30315">MEGRAKVVPGGYRVTGKWGFGSGGHHATWMGAHCHVELPDGSLLKSEDGALIERTMLLRQDQLNWVSSWDVVGLRGTGSDTYTLTDVFVPEAYTVRRDIDAERRIDDPFFRFTTTSAYSCGFAAVSMGIARGMLDGLKELAQTKKPSHTARTLRDSPVMHHLVAENEAKLRSARAFVLETIRDARDGIQRTGALTTEDRVLMRLATTTAIRRAKEVAEFAYHEAGSTAIFISNPFERRMRDIHASAQQVQGRTAHIEVCGQYFLGLDPTGRFI</sequence>
<dbReference type="SUPFAM" id="SSF56645">
    <property type="entry name" value="Acyl-CoA dehydrogenase NM domain-like"/>
    <property type="match status" value="1"/>
</dbReference>
<dbReference type="Gene3D" id="1.20.140.10">
    <property type="entry name" value="Butyryl-CoA Dehydrogenase, subunit A, domain 3"/>
    <property type="match status" value="1"/>
</dbReference>
<organism evidence="3">
    <name type="scientific">mine drainage metagenome</name>
    <dbReference type="NCBI Taxonomy" id="410659"/>
    <lineage>
        <taxon>unclassified sequences</taxon>
        <taxon>metagenomes</taxon>
        <taxon>ecological metagenomes</taxon>
    </lineage>
</organism>
<dbReference type="InterPro" id="IPR046373">
    <property type="entry name" value="Acyl-CoA_Oxase/DH_mid-dom_sf"/>
</dbReference>
<evidence type="ECO:0000259" key="2">
    <source>
        <dbReference type="Pfam" id="PF08028"/>
    </source>
</evidence>
<gene>
    <name evidence="3" type="primary">hsaA_2</name>
    <name evidence="3" type="ORF">GALL_509850</name>
</gene>
<feature type="domain" description="Acyl-CoA dehydrogenase C-terminal" evidence="2">
    <location>
        <begin position="121"/>
        <end position="247"/>
    </location>
</feature>
<comment type="caution">
    <text evidence="3">The sequence shown here is derived from an EMBL/GenBank/DDBJ whole genome shotgun (WGS) entry which is preliminary data.</text>
</comment>
<dbReference type="InterPro" id="IPR050741">
    <property type="entry name" value="Acyl-CoA_dehydrogenase"/>
</dbReference>
<keyword evidence="3" id="KW-0503">Monooxygenase</keyword>
<dbReference type="GO" id="GO:0033539">
    <property type="term" value="P:fatty acid beta-oxidation using acyl-CoA dehydrogenase"/>
    <property type="evidence" value="ECO:0007669"/>
    <property type="project" value="TreeGrafter"/>
</dbReference>
<dbReference type="AlphaFoldDB" id="A0A1J5PIR8"/>
<evidence type="ECO:0000313" key="3">
    <source>
        <dbReference type="EMBL" id="OIQ67436.1"/>
    </source>
</evidence>
<dbReference type="GO" id="GO:0036383">
    <property type="term" value="F:3-hydroxy-9,10-secoandrosta-1,3,5(10)-triene-9,17-dione monooxygenase activity"/>
    <property type="evidence" value="ECO:0007669"/>
    <property type="project" value="UniProtKB-EC"/>
</dbReference>
<reference evidence="3" key="1">
    <citation type="submission" date="2016-10" db="EMBL/GenBank/DDBJ databases">
        <title>Sequence of Gallionella enrichment culture.</title>
        <authorList>
            <person name="Poehlein A."/>
            <person name="Muehling M."/>
            <person name="Daniel R."/>
        </authorList>
    </citation>
    <scope>NUCLEOTIDE SEQUENCE</scope>
</reference>